<comment type="caution">
    <text evidence="2">The sequence shown here is derived from an EMBL/GenBank/DDBJ whole genome shotgun (WGS) entry which is preliminary data.</text>
</comment>
<evidence type="ECO:0000313" key="2">
    <source>
        <dbReference type="EMBL" id="MBD2342643.1"/>
    </source>
</evidence>
<dbReference type="RefSeq" id="WP_190405131.1">
    <property type="nucleotide sequence ID" value="NZ_JACJRF010000001.1"/>
</dbReference>
<sequence>MVKAIACLRHALAFVVPPLCETLRERNDRLPERSPTVGRSPSPLAGGYAIAQPNARGQNQVSGGISRLVCTP</sequence>
<name>A0ABR8CJD7_9NOST</name>
<organism evidence="2 3">
    <name type="scientific">Anabaena subtropica FACHB-260</name>
    <dbReference type="NCBI Taxonomy" id="2692884"/>
    <lineage>
        <taxon>Bacteria</taxon>
        <taxon>Bacillati</taxon>
        <taxon>Cyanobacteriota</taxon>
        <taxon>Cyanophyceae</taxon>
        <taxon>Nostocales</taxon>
        <taxon>Nostocaceae</taxon>
        <taxon>Anabaena</taxon>
    </lineage>
</organism>
<evidence type="ECO:0000256" key="1">
    <source>
        <dbReference type="SAM" id="MobiDB-lite"/>
    </source>
</evidence>
<accession>A0ABR8CJD7</accession>
<dbReference type="EMBL" id="JACJRF010000001">
    <property type="protein sequence ID" value="MBD2342643.1"/>
    <property type="molecule type" value="Genomic_DNA"/>
</dbReference>
<keyword evidence="3" id="KW-1185">Reference proteome</keyword>
<dbReference type="Proteomes" id="UP000607281">
    <property type="component" value="Unassembled WGS sequence"/>
</dbReference>
<protein>
    <recommendedName>
        <fullName evidence="4">Secreted protein</fullName>
    </recommendedName>
</protein>
<feature type="region of interest" description="Disordered" evidence="1">
    <location>
        <begin position="26"/>
        <end position="65"/>
    </location>
</feature>
<gene>
    <name evidence="2" type="ORF">H6G18_00580</name>
</gene>
<evidence type="ECO:0008006" key="4">
    <source>
        <dbReference type="Google" id="ProtNLM"/>
    </source>
</evidence>
<evidence type="ECO:0000313" key="3">
    <source>
        <dbReference type="Proteomes" id="UP000607281"/>
    </source>
</evidence>
<proteinExistence type="predicted"/>
<reference evidence="2 3" key="1">
    <citation type="journal article" date="2020" name="ISME J.">
        <title>Comparative genomics reveals insights into cyanobacterial evolution and habitat adaptation.</title>
        <authorList>
            <person name="Chen M.Y."/>
            <person name="Teng W.K."/>
            <person name="Zhao L."/>
            <person name="Hu C.X."/>
            <person name="Zhou Y.K."/>
            <person name="Han B.P."/>
            <person name="Song L.R."/>
            <person name="Shu W.S."/>
        </authorList>
    </citation>
    <scope>NUCLEOTIDE SEQUENCE [LARGE SCALE GENOMIC DNA]</scope>
    <source>
        <strain evidence="2 3">FACHB-260</strain>
    </source>
</reference>